<feature type="region of interest" description="Disordered" evidence="1">
    <location>
        <begin position="1"/>
        <end position="33"/>
    </location>
</feature>
<evidence type="ECO:0000256" key="1">
    <source>
        <dbReference type="SAM" id="MobiDB-lite"/>
    </source>
</evidence>
<protein>
    <submittedName>
        <fullName evidence="2">Uncharacterized protein</fullName>
    </submittedName>
</protein>
<accession>A0A177IRM0</accession>
<reference evidence="3" key="1">
    <citation type="submission" date="2016-02" db="EMBL/GenBank/DDBJ databases">
        <authorList>
            <person name="Kaur G."/>
            <person name="Nair G.R."/>
            <person name="Mayilraj S."/>
        </authorList>
    </citation>
    <scope>NUCLEOTIDE SEQUENCE [LARGE SCALE GENOMIC DNA]</scope>
    <source>
        <strain evidence="3">GA-15</strain>
    </source>
</reference>
<dbReference type="EMBL" id="LSTQ01000004">
    <property type="protein sequence ID" value="OAH31547.1"/>
    <property type="molecule type" value="Genomic_DNA"/>
</dbReference>
<evidence type="ECO:0000313" key="3">
    <source>
        <dbReference type="Proteomes" id="UP000076947"/>
    </source>
</evidence>
<organism evidence="2 3">
    <name type="scientific">Corynebacterium stationis</name>
    <dbReference type="NCBI Taxonomy" id="1705"/>
    <lineage>
        <taxon>Bacteria</taxon>
        <taxon>Bacillati</taxon>
        <taxon>Actinomycetota</taxon>
        <taxon>Actinomycetes</taxon>
        <taxon>Mycobacteriales</taxon>
        <taxon>Corynebacteriaceae</taxon>
        <taxon>Corynebacterium</taxon>
    </lineage>
</organism>
<comment type="caution">
    <text evidence="2">The sequence shown here is derived from an EMBL/GenBank/DDBJ whole genome shotgun (WGS) entry which is preliminary data.</text>
</comment>
<feature type="compositionally biased region" description="Low complexity" evidence="1">
    <location>
        <begin position="1"/>
        <end position="17"/>
    </location>
</feature>
<gene>
    <name evidence="2" type="ORF">AYJ05_08180</name>
</gene>
<name>A0A177IRM0_9CORY</name>
<dbReference type="Proteomes" id="UP000076947">
    <property type="component" value="Unassembled WGS sequence"/>
</dbReference>
<dbReference type="AlphaFoldDB" id="A0A177IRM0"/>
<sequence>MPAFAAAGATASSPSESMKLAKPVGEIPKGSDEGLPAMVVERSTSAAEASRAVRRSSIGNLNCIKGRSSLT</sequence>
<proteinExistence type="predicted"/>
<keyword evidence="3" id="KW-1185">Reference proteome</keyword>
<evidence type="ECO:0000313" key="2">
    <source>
        <dbReference type="EMBL" id="OAH31547.1"/>
    </source>
</evidence>